<dbReference type="KEGG" id="stha:NCTC11429_03653"/>
<keyword evidence="2" id="KW-0238">DNA-binding</keyword>
<evidence type="ECO:0000256" key="2">
    <source>
        <dbReference type="ARBA" id="ARBA00023125"/>
    </source>
</evidence>
<dbReference type="PROSITE" id="PS00622">
    <property type="entry name" value="HTH_LUXR_1"/>
    <property type="match status" value="1"/>
</dbReference>
<evidence type="ECO:0000313" key="6">
    <source>
        <dbReference type="Proteomes" id="UP000308196"/>
    </source>
</evidence>
<proteinExistence type="predicted"/>
<dbReference type="RefSeq" id="WP_051606561.1">
    <property type="nucleotide sequence ID" value="NZ_CP141191.1"/>
</dbReference>
<dbReference type="InterPro" id="IPR036388">
    <property type="entry name" value="WH-like_DNA-bd_sf"/>
</dbReference>
<sequence>MTIFPKTENQASMGLFEQEFKGELDPKMSLEKYRHVAFVLSVLQNSTTVLVDLKTKAKYVYHGGLSLYVGLAEEKTGSPQGSAAIDNIPQIIHPDDLRTRHLMELRLFHFLKDKTLKERLDYHIILVARVLNKDKQYIPVELKIFYASSTDSIQLILYQYSFSTNTERLPTPIIINSSNGSILSNNSFNTQKILTKREIQILKEIEVGRASKEISRHLFISKNTVDRHRQNIMTKLRVKSAIEACHIAKMMGII</sequence>
<dbReference type="GeneID" id="78464312"/>
<dbReference type="InterPro" id="IPR000792">
    <property type="entry name" value="Tscrpt_reg_LuxR_C"/>
</dbReference>
<feature type="domain" description="HTH luxR-type" evidence="4">
    <location>
        <begin position="187"/>
        <end position="252"/>
    </location>
</feature>
<reference evidence="5 6" key="1">
    <citation type="submission" date="2019-05" db="EMBL/GenBank/DDBJ databases">
        <authorList>
            <consortium name="Pathogen Informatics"/>
        </authorList>
    </citation>
    <scope>NUCLEOTIDE SEQUENCE [LARGE SCALE GENOMIC DNA]</scope>
    <source>
        <strain evidence="5 6">NCTC11429</strain>
    </source>
</reference>
<protein>
    <submittedName>
        <fullName evidence="5">Nitrogen regulation protein C</fullName>
    </submittedName>
</protein>
<evidence type="ECO:0000256" key="3">
    <source>
        <dbReference type="ARBA" id="ARBA00023163"/>
    </source>
</evidence>
<gene>
    <name evidence="5" type="primary">nreC_5</name>
    <name evidence="5" type="ORF">NCTC11429_03653</name>
</gene>
<keyword evidence="3" id="KW-0804">Transcription</keyword>
<dbReference type="EMBL" id="LR590484">
    <property type="protein sequence ID" value="VTR48210.1"/>
    <property type="molecule type" value="Genomic_DNA"/>
</dbReference>
<dbReference type="AlphaFoldDB" id="A0A4U9VLW4"/>
<dbReference type="STRING" id="1123265.GCA_000686625_01211"/>
<accession>A0A4U9VLW4</accession>
<dbReference type="GO" id="GO:0006355">
    <property type="term" value="P:regulation of DNA-templated transcription"/>
    <property type="evidence" value="ECO:0007669"/>
    <property type="project" value="InterPro"/>
</dbReference>
<dbReference type="InterPro" id="IPR016032">
    <property type="entry name" value="Sig_transdc_resp-reg_C-effctor"/>
</dbReference>
<dbReference type="Proteomes" id="UP000308196">
    <property type="component" value="Chromosome"/>
</dbReference>
<dbReference type="Gene3D" id="3.30.450.20">
    <property type="entry name" value="PAS domain"/>
    <property type="match status" value="1"/>
</dbReference>
<evidence type="ECO:0000259" key="4">
    <source>
        <dbReference type="PROSITE" id="PS50043"/>
    </source>
</evidence>
<keyword evidence="1" id="KW-0805">Transcription regulation</keyword>
<dbReference type="CDD" id="cd06170">
    <property type="entry name" value="LuxR_C_like"/>
    <property type="match status" value="1"/>
</dbReference>
<dbReference type="PROSITE" id="PS50043">
    <property type="entry name" value="HTH_LUXR_2"/>
    <property type="match status" value="1"/>
</dbReference>
<dbReference type="SUPFAM" id="SSF46894">
    <property type="entry name" value="C-terminal effector domain of the bipartite response regulators"/>
    <property type="match status" value="1"/>
</dbReference>
<name>A0A4U9VLW4_9SPHI</name>
<dbReference type="GO" id="GO:0003677">
    <property type="term" value="F:DNA binding"/>
    <property type="evidence" value="ECO:0007669"/>
    <property type="project" value="UniProtKB-KW"/>
</dbReference>
<dbReference type="PANTHER" id="PTHR44688:SF16">
    <property type="entry name" value="DNA-BINDING TRANSCRIPTIONAL ACTIVATOR DEVR_DOSR"/>
    <property type="match status" value="1"/>
</dbReference>
<dbReference type="PANTHER" id="PTHR44688">
    <property type="entry name" value="DNA-BINDING TRANSCRIPTIONAL ACTIVATOR DEVR_DOSR"/>
    <property type="match status" value="1"/>
</dbReference>
<organism evidence="5 6">
    <name type="scientific">Sphingobacterium thalpophilum</name>
    <dbReference type="NCBI Taxonomy" id="259"/>
    <lineage>
        <taxon>Bacteria</taxon>
        <taxon>Pseudomonadati</taxon>
        <taxon>Bacteroidota</taxon>
        <taxon>Sphingobacteriia</taxon>
        <taxon>Sphingobacteriales</taxon>
        <taxon>Sphingobacteriaceae</taxon>
        <taxon>Sphingobacterium</taxon>
    </lineage>
</organism>
<dbReference type="Pfam" id="PF00196">
    <property type="entry name" value="GerE"/>
    <property type="match status" value="1"/>
</dbReference>
<dbReference type="SMART" id="SM00421">
    <property type="entry name" value="HTH_LUXR"/>
    <property type="match status" value="1"/>
</dbReference>
<evidence type="ECO:0000256" key="1">
    <source>
        <dbReference type="ARBA" id="ARBA00023015"/>
    </source>
</evidence>
<evidence type="ECO:0000313" key="5">
    <source>
        <dbReference type="EMBL" id="VTR48210.1"/>
    </source>
</evidence>
<dbReference type="PRINTS" id="PR00038">
    <property type="entry name" value="HTHLUXR"/>
</dbReference>
<dbReference type="Gene3D" id="1.10.10.10">
    <property type="entry name" value="Winged helix-like DNA-binding domain superfamily/Winged helix DNA-binding domain"/>
    <property type="match status" value="1"/>
</dbReference>